<gene>
    <name evidence="2" type="ORF">g.26050</name>
    <name evidence="1" type="ORF">g.26051</name>
</gene>
<name>A0A1B6CQQ8_9HEMI</name>
<organism evidence="1">
    <name type="scientific">Clastoptera arizonana</name>
    <name type="common">Arizona spittle bug</name>
    <dbReference type="NCBI Taxonomy" id="38151"/>
    <lineage>
        <taxon>Eukaryota</taxon>
        <taxon>Metazoa</taxon>
        <taxon>Ecdysozoa</taxon>
        <taxon>Arthropoda</taxon>
        <taxon>Hexapoda</taxon>
        <taxon>Insecta</taxon>
        <taxon>Pterygota</taxon>
        <taxon>Neoptera</taxon>
        <taxon>Paraneoptera</taxon>
        <taxon>Hemiptera</taxon>
        <taxon>Auchenorrhyncha</taxon>
        <taxon>Cercopoidea</taxon>
        <taxon>Clastopteridae</taxon>
        <taxon>Clastoptera</taxon>
    </lineage>
</organism>
<dbReference type="AlphaFoldDB" id="A0A1B6CQQ8"/>
<evidence type="ECO:0000313" key="1">
    <source>
        <dbReference type="EMBL" id="JAS15790.1"/>
    </source>
</evidence>
<accession>A0A1B6CQQ8</accession>
<dbReference type="EMBL" id="GEDC01011148">
    <property type="protein sequence ID" value="JAS26150.1"/>
    <property type="molecule type" value="Transcribed_RNA"/>
</dbReference>
<evidence type="ECO:0000313" key="2">
    <source>
        <dbReference type="EMBL" id="JAS26150.1"/>
    </source>
</evidence>
<dbReference type="EMBL" id="GEDC01021508">
    <property type="protein sequence ID" value="JAS15790.1"/>
    <property type="molecule type" value="Transcribed_RNA"/>
</dbReference>
<proteinExistence type="predicted"/>
<sequence length="1074" mass="125159">MLASNSEKKLKSISAFKRHFVMASHYSKEENSCLKKEPNFKTNLSNTGNCCKFLVKDSDSKKDDVELENKNRENNLYCKKKKSRKKERKNKSNKELDQKLVKQDSCQDLLMYKRKDEDKSYNKFKQFHKYNRNIKRGLKIGTNNFCLDNDDDSLMQKYEDEKTMTNFLLNQEIDNIFSETTIYNGYNITEMEKALYFLNQIRKQIALNKPKKCLSKNTCINCYSKVSKEKIKTIKKKTGQTKIVSCNKNTAKKNHCNEAICKKEEKSKDKNHLCMNNKCNNKRILRKEVQNNNRKEIATANNIVKTLKNTSLKQNISRINRDESMLDNYNNLKPNSKIREKVVLNYLNQNAKPSLKSIKKYRPIPIQNSDSKSFFNKNKLNFKNMYTLQSKKSVETNNYVNKNLDNLEIQDKKMGILFEKNGDLYIHTKKYCERCHSQKNIKSLVGKCNIGNHMSQNTNKNTYNKTEESCNKQSNYYTHSKFTVESRALGPKVIDKSSGGYKVIPNKHCSNSSKYFNKAKKINFANIINDTFSKINSNQNSGFEPYIIPNKQISNSKINQRNIFTVCGENNVQIRDKNANTSFSKNDKQRGNKQGGFGNFIKLKSNPEHTNKVGLYLKDMNEICIGKNYLKQTNVENNMQEIKLLYGEVNEIDNVQMFSNILHNYKRNKFIKVIDSENEINLKSEVGVQTNESKIPKLISNVEKNNRNMFIKKLDESSKIKNEQDERKEIGEVHRFENNFFDTTFKKMEISENLSKQSKIIKLDPNFNYNTLKHFNDATEINKSYLKKEQNDEQINNLTKYTDSSNIQNYFGEVDEKAILKCDRFYRNNKGVKSNKLYKKDGDKFGLSNINVKSKEILDLKISKMFNNYPRQMNSMDHDITVKNQKEFTLSKDSNNNINSPIQIVNFDLHTHSLTQCTNNTLINNKKCKPDIKKGPSVNAFGDTVTFQNMYENYNKELTRLLGLNESKSNLKPDILNENSIGLKKGIEVDEVINYDLPSIKSVDITRIYNDLKDNYNENKEFYSFENINEKSTKVNINDQDFLCDLNMKTIQIQLDLNEDECLQIEMTSENTSS</sequence>
<reference evidence="1" key="1">
    <citation type="submission" date="2015-12" db="EMBL/GenBank/DDBJ databases">
        <title>De novo transcriptome assembly of four potential Pierce s Disease insect vectors from Arizona vineyards.</title>
        <authorList>
            <person name="Tassone E.E."/>
        </authorList>
    </citation>
    <scope>NUCLEOTIDE SEQUENCE</scope>
</reference>
<protein>
    <submittedName>
        <fullName evidence="1">Uncharacterized protein</fullName>
    </submittedName>
</protein>